<sequence length="554" mass="62509">MFRKSLRLSQSAQYIKQDEFLEALGRMWSSKRDTQPLPKKYSLAISGGVDSMALAVLCKEYIYPNAQLDAFVVDHKFRKTSTEEARIIQKTLEGALDIPTKILTLSLKDANMTTSNMETTARRLRYQALGHECRELRSRILLLGHHQDDQYESIIQRLSTSHTTGLRVMQALSNMPDCFGLYGIHQSGDPKPVSRTQYSLTGVHAIESGSIQIGRPLLQFPKERLMATCEKYDIPWIEDQSNKDVKLTSRNSIRHILQHHKFPSALSKERLLALSASKQAQSEALTSSVNRSMGQTKLALDIRTGTLTAVIPQTKLENTNVKIAVLHRLATLVSPLPLIEVSQFAGVGKSTSRLPFTAGDVYFQPVYSGTEQSEPTHWLLQRAPYKSQEAQKPHITMVFHPNNNPSPSPAWTNFRLWDNRFWIRIFNSSPKTINIRPLLPNDITTLRTLLKNKQLKIYSTTPSKDQYRLKYTQHPPSFLKEALETVAKGPIRFTLLAIAISDEQTGESNVCALPTLGLRFGDGAGWGKAFQGLQWEVRYKEVDLVGGDLRHCLN</sequence>
<dbReference type="PANTHER" id="PTHR43033:SF1">
    <property type="entry name" value="TRNA(ILE)-LYSIDINE SYNTHASE-RELATED"/>
    <property type="match status" value="1"/>
</dbReference>
<keyword evidence="9" id="KW-1185">Reference proteome</keyword>
<dbReference type="InterPro" id="IPR011063">
    <property type="entry name" value="TilS/TtcA_N"/>
</dbReference>
<dbReference type="Gene3D" id="3.40.50.620">
    <property type="entry name" value="HUPs"/>
    <property type="match status" value="1"/>
</dbReference>
<dbReference type="Pfam" id="PF01171">
    <property type="entry name" value="ATP_bind_3"/>
    <property type="match status" value="1"/>
</dbReference>
<dbReference type="PANTHER" id="PTHR43033">
    <property type="entry name" value="TRNA(ILE)-LYSIDINE SYNTHASE-RELATED"/>
    <property type="match status" value="1"/>
</dbReference>
<evidence type="ECO:0000313" key="8">
    <source>
        <dbReference type="EMBL" id="KAF2430591.1"/>
    </source>
</evidence>
<dbReference type="InterPro" id="IPR012094">
    <property type="entry name" value="tRNA_Ile_lys_synt"/>
</dbReference>
<organism evidence="8 9">
    <name type="scientific">Tothia fuscella</name>
    <dbReference type="NCBI Taxonomy" id="1048955"/>
    <lineage>
        <taxon>Eukaryota</taxon>
        <taxon>Fungi</taxon>
        <taxon>Dikarya</taxon>
        <taxon>Ascomycota</taxon>
        <taxon>Pezizomycotina</taxon>
        <taxon>Dothideomycetes</taxon>
        <taxon>Pleosporomycetidae</taxon>
        <taxon>Venturiales</taxon>
        <taxon>Cylindrosympodiaceae</taxon>
        <taxon>Tothia</taxon>
    </lineage>
</organism>
<evidence type="ECO:0000256" key="2">
    <source>
        <dbReference type="ARBA" id="ARBA00022598"/>
    </source>
</evidence>
<keyword evidence="2" id="KW-0436">Ligase</keyword>
<evidence type="ECO:0000256" key="6">
    <source>
        <dbReference type="ARBA" id="ARBA00048539"/>
    </source>
</evidence>
<feature type="domain" description="tRNA(Ile)-lysidine/2-thiocytidine synthase N-terminal" evidence="7">
    <location>
        <begin position="41"/>
        <end position="255"/>
    </location>
</feature>
<protein>
    <recommendedName>
        <fullName evidence="1">tRNA(Ile)-lysidine synthetase</fullName>
        <ecNumber evidence="1">6.3.4.19</ecNumber>
    </recommendedName>
</protein>
<dbReference type="InterPro" id="IPR012795">
    <property type="entry name" value="tRNA_Ile_lys_synt_N"/>
</dbReference>
<dbReference type="OrthoDB" id="434144at2759"/>
<dbReference type="GO" id="GO:0032267">
    <property type="term" value="F:tRNA(Ile)-lysidine synthase activity"/>
    <property type="evidence" value="ECO:0007669"/>
    <property type="project" value="UniProtKB-EC"/>
</dbReference>
<dbReference type="GO" id="GO:0005524">
    <property type="term" value="F:ATP binding"/>
    <property type="evidence" value="ECO:0007669"/>
    <property type="project" value="UniProtKB-KW"/>
</dbReference>
<dbReference type="Proteomes" id="UP000800235">
    <property type="component" value="Unassembled WGS sequence"/>
</dbReference>
<evidence type="ECO:0000259" key="7">
    <source>
        <dbReference type="Pfam" id="PF01171"/>
    </source>
</evidence>
<evidence type="ECO:0000256" key="3">
    <source>
        <dbReference type="ARBA" id="ARBA00022694"/>
    </source>
</evidence>
<keyword evidence="4" id="KW-0547">Nucleotide-binding</keyword>
<dbReference type="NCBIfam" id="TIGR02432">
    <property type="entry name" value="lysidine_TilS_N"/>
    <property type="match status" value="1"/>
</dbReference>
<dbReference type="EC" id="6.3.4.19" evidence="1"/>
<gene>
    <name evidence="8" type="ORF">EJ08DRAFT_238900</name>
</gene>
<dbReference type="InterPro" id="IPR014729">
    <property type="entry name" value="Rossmann-like_a/b/a_fold"/>
</dbReference>
<evidence type="ECO:0000256" key="1">
    <source>
        <dbReference type="ARBA" id="ARBA00013267"/>
    </source>
</evidence>
<dbReference type="CDD" id="cd01992">
    <property type="entry name" value="TilS_N"/>
    <property type="match status" value="1"/>
</dbReference>
<keyword evidence="3" id="KW-0819">tRNA processing</keyword>
<evidence type="ECO:0000256" key="5">
    <source>
        <dbReference type="ARBA" id="ARBA00022840"/>
    </source>
</evidence>
<comment type="caution">
    <text evidence="8">The sequence shown here is derived from an EMBL/GenBank/DDBJ whole genome shotgun (WGS) entry which is preliminary data.</text>
</comment>
<dbReference type="EMBL" id="MU007038">
    <property type="protein sequence ID" value="KAF2430591.1"/>
    <property type="molecule type" value="Genomic_DNA"/>
</dbReference>
<dbReference type="HAMAP" id="MF_01161">
    <property type="entry name" value="tRNA_Ile_lys_synt"/>
    <property type="match status" value="1"/>
</dbReference>
<evidence type="ECO:0000313" key="9">
    <source>
        <dbReference type="Proteomes" id="UP000800235"/>
    </source>
</evidence>
<dbReference type="GO" id="GO:0008033">
    <property type="term" value="P:tRNA processing"/>
    <property type="evidence" value="ECO:0007669"/>
    <property type="project" value="UniProtKB-KW"/>
</dbReference>
<reference evidence="8" key="1">
    <citation type="journal article" date="2020" name="Stud. Mycol.">
        <title>101 Dothideomycetes genomes: a test case for predicting lifestyles and emergence of pathogens.</title>
        <authorList>
            <person name="Haridas S."/>
            <person name="Albert R."/>
            <person name="Binder M."/>
            <person name="Bloem J."/>
            <person name="Labutti K."/>
            <person name="Salamov A."/>
            <person name="Andreopoulos B."/>
            <person name="Baker S."/>
            <person name="Barry K."/>
            <person name="Bills G."/>
            <person name="Bluhm B."/>
            <person name="Cannon C."/>
            <person name="Castanera R."/>
            <person name="Culley D."/>
            <person name="Daum C."/>
            <person name="Ezra D."/>
            <person name="Gonzalez J."/>
            <person name="Henrissat B."/>
            <person name="Kuo A."/>
            <person name="Liang C."/>
            <person name="Lipzen A."/>
            <person name="Lutzoni F."/>
            <person name="Magnuson J."/>
            <person name="Mondo S."/>
            <person name="Nolan M."/>
            <person name="Ohm R."/>
            <person name="Pangilinan J."/>
            <person name="Park H.-J."/>
            <person name="Ramirez L."/>
            <person name="Alfaro M."/>
            <person name="Sun H."/>
            <person name="Tritt A."/>
            <person name="Yoshinaga Y."/>
            <person name="Zwiers L.-H."/>
            <person name="Turgeon B."/>
            <person name="Goodwin S."/>
            <person name="Spatafora J."/>
            <person name="Crous P."/>
            <person name="Grigoriev I."/>
        </authorList>
    </citation>
    <scope>NUCLEOTIDE SEQUENCE</scope>
    <source>
        <strain evidence="8">CBS 130266</strain>
    </source>
</reference>
<name>A0A9P4NRX6_9PEZI</name>
<comment type="catalytic activity">
    <reaction evidence="6">
        <text>cytidine(34) in tRNA(Ile2) + L-lysine + ATP = lysidine(34) in tRNA(Ile2) + AMP + diphosphate + H(+)</text>
        <dbReference type="Rhea" id="RHEA:43744"/>
        <dbReference type="Rhea" id="RHEA-COMP:10625"/>
        <dbReference type="Rhea" id="RHEA-COMP:10670"/>
        <dbReference type="ChEBI" id="CHEBI:15378"/>
        <dbReference type="ChEBI" id="CHEBI:30616"/>
        <dbReference type="ChEBI" id="CHEBI:32551"/>
        <dbReference type="ChEBI" id="CHEBI:33019"/>
        <dbReference type="ChEBI" id="CHEBI:82748"/>
        <dbReference type="ChEBI" id="CHEBI:83665"/>
        <dbReference type="ChEBI" id="CHEBI:456215"/>
        <dbReference type="EC" id="6.3.4.19"/>
    </reaction>
</comment>
<dbReference type="AlphaFoldDB" id="A0A9P4NRX6"/>
<proteinExistence type="inferred from homology"/>
<keyword evidence="5" id="KW-0067">ATP-binding</keyword>
<dbReference type="SUPFAM" id="SSF52402">
    <property type="entry name" value="Adenine nucleotide alpha hydrolases-like"/>
    <property type="match status" value="1"/>
</dbReference>
<evidence type="ECO:0000256" key="4">
    <source>
        <dbReference type="ARBA" id="ARBA00022741"/>
    </source>
</evidence>
<accession>A0A9P4NRX6</accession>